<dbReference type="AlphaFoldDB" id="A0A2G9TM14"/>
<dbReference type="GO" id="GO:0006164">
    <property type="term" value="P:purine nucleotide biosynthetic process"/>
    <property type="evidence" value="ECO:0007669"/>
    <property type="project" value="TreeGrafter"/>
</dbReference>
<dbReference type="PANTHER" id="PTHR10099:SF1">
    <property type="entry name" value="PHOSPHORIBOSYLFORMYLGLYCINAMIDINE SYNTHASE"/>
    <property type="match status" value="1"/>
</dbReference>
<gene>
    <name evidence="2" type="ORF">TELCIR_19500</name>
</gene>
<accession>A0A2G9TM14</accession>
<reference evidence="2 3" key="1">
    <citation type="submission" date="2015-09" db="EMBL/GenBank/DDBJ databases">
        <title>Draft genome of the parasitic nematode Teladorsagia circumcincta isolate WARC Sus (inbred).</title>
        <authorList>
            <person name="Mitreva M."/>
        </authorList>
    </citation>
    <scope>NUCLEOTIDE SEQUENCE [LARGE SCALE GENOMIC DNA]</scope>
    <source>
        <strain evidence="2 3">S</strain>
    </source>
</reference>
<keyword evidence="3" id="KW-1185">Reference proteome</keyword>
<feature type="non-terminal residue" evidence="2">
    <location>
        <position position="1"/>
    </location>
</feature>
<evidence type="ECO:0000313" key="2">
    <source>
        <dbReference type="EMBL" id="PIO59049.1"/>
    </source>
</evidence>
<protein>
    <recommendedName>
        <fullName evidence="1">FGAR-AT PurM N-terminal-like domain-containing protein</fullName>
    </recommendedName>
</protein>
<dbReference type="SUPFAM" id="SSF55326">
    <property type="entry name" value="PurM N-terminal domain-like"/>
    <property type="match status" value="1"/>
</dbReference>
<proteinExistence type="predicted"/>
<dbReference type="Proteomes" id="UP000230423">
    <property type="component" value="Unassembled WGS sequence"/>
</dbReference>
<dbReference type="EMBL" id="KZ358990">
    <property type="protein sequence ID" value="PIO59049.1"/>
    <property type="molecule type" value="Genomic_DNA"/>
</dbReference>
<dbReference type="OrthoDB" id="9396062at2759"/>
<name>A0A2G9TM14_TELCI</name>
<dbReference type="InterPro" id="IPR036921">
    <property type="entry name" value="PurM-like_N_sf"/>
</dbReference>
<organism evidence="2 3">
    <name type="scientific">Teladorsagia circumcincta</name>
    <name type="common">Brown stomach worm</name>
    <name type="synonym">Ostertagia circumcincta</name>
    <dbReference type="NCBI Taxonomy" id="45464"/>
    <lineage>
        <taxon>Eukaryota</taxon>
        <taxon>Metazoa</taxon>
        <taxon>Ecdysozoa</taxon>
        <taxon>Nematoda</taxon>
        <taxon>Chromadorea</taxon>
        <taxon>Rhabditida</taxon>
        <taxon>Rhabditina</taxon>
        <taxon>Rhabditomorpha</taxon>
        <taxon>Strongyloidea</taxon>
        <taxon>Trichostrongylidae</taxon>
        <taxon>Teladorsagia</taxon>
    </lineage>
</organism>
<evidence type="ECO:0000313" key="3">
    <source>
        <dbReference type="Proteomes" id="UP000230423"/>
    </source>
</evidence>
<evidence type="ECO:0000259" key="1">
    <source>
        <dbReference type="Pfam" id="PF22689"/>
    </source>
</evidence>
<dbReference type="GO" id="GO:0005737">
    <property type="term" value="C:cytoplasm"/>
    <property type="evidence" value="ECO:0007669"/>
    <property type="project" value="TreeGrafter"/>
</dbReference>
<dbReference type="InterPro" id="IPR055181">
    <property type="entry name" value="FGAR-AT_PurM_N-like"/>
</dbReference>
<dbReference type="Gene3D" id="3.30.1330.10">
    <property type="entry name" value="PurM-like, N-terminal domain"/>
    <property type="match status" value="1"/>
</dbReference>
<sequence>ENDAALVDANRLGKIMAISRREKCTVSIVGKVTDENRVVLTNFADEADGTKPVDFDTKILGEREKKVFHLNSTPMPLRQLELPAGLTVRQALEMVLRLPSVASKRYLTSKVDRSVTGLVARQQCVGPLHTPLADVAVVALSYFDKTINIE</sequence>
<dbReference type="SUPFAM" id="SSF56042">
    <property type="entry name" value="PurM C-terminal domain-like"/>
    <property type="match status" value="1"/>
</dbReference>
<dbReference type="PANTHER" id="PTHR10099">
    <property type="entry name" value="PHOSPHORIBOSYLFORMYLGLYCINAMIDINE SYNTHASE"/>
    <property type="match status" value="1"/>
</dbReference>
<dbReference type="Pfam" id="PF22689">
    <property type="entry name" value="FGAR-AT_PurM_N-like"/>
    <property type="match status" value="1"/>
</dbReference>
<dbReference type="GO" id="GO:0004642">
    <property type="term" value="F:phosphoribosylformylglycinamidine synthase activity"/>
    <property type="evidence" value="ECO:0007669"/>
    <property type="project" value="TreeGrafter"/>
</dbReference>
<feature type="domain" description="FGAR-AT PurM N-terminal-like" evidence="1">
    <location>
        <begin position="103"/>
        <end position="144"/>
    </location>
</feature>
<dbReference type="InterPro" id="IPR036676">
    <property type="entry name" value="PurM-like_C_sf"/>
</dbReference>